<proteinExistence type="inferred from homology"/>
<evidence type="ECO:0000313" key="12">
    <source>
        <dbReference type="EMBL" id="CAF1319697.1"/>
    </source>
</evidence>
<keyword evidence="11" id="KW-0521">NADP</keyword>
<sequence>MTSSIPTKSSITNDFYYACRNGLIDIVQQELPNMSLEEIDQVQANGSTALHAASYNGHTEIVKLLLEKGACRSIPNTYKCLPFDEAKSTEIKELFLRRSNRFTDEESGHIDWMKCDAAAEQLAKDYRYRHSGLGWTSKNIEHRLKYIKDEMSHTEQERISTFLNQVQHDPESLLRAYTVESSFYIKLNKDLAMKHFEQGTNFGLTYFIDFFYNHPAFQSLSYIGNVYRGMTVTHDDLKEYKVGNKIMNKAFMSTTIERQVAEDFARKEANHRKTKNGDLVKLSVLCSFQIVNHRTGLNIENISKYRHEKEILIGPYTAFSITAVRQIAHNYAEIDLRECQIVHQDENHHNVDDDDFD</sequence>
<gene>
    <name evidence="12" type="ORF">BJG266_LOCUS33277</name>
    <name evidence="13" type="ORF">QVE165_LOCUS50438</name>
</gene>
<dbReference type="InterPro" id="IPR050999">
    <property type="entry name" value="ADP-ribosyltransferase_ARG"/>
</dbReference>
<dbReference type="Proteomes" id="UP000663877">
    <property type="component" value="Unassembled WGS sequence"/>
</dbReference>
<dbReference type="Gene3D" id="3.90.176.10">
    <property type="entry name" value="Toxin ADP-ribosyltransferase, Chain A, domain 1"/>
    <property type="match status" value="1"/>
</dbReference>
<reference evidence="13" key="1">
    <citation type="submission" date="2021-02" db="EMBL/GenBank/DDBJ databases">
        <authorList>
            <person name="Nowell W R."/>
        </authorList>
    </citation>
    <scope>NUCLEOTIDE SEQUENCE</scope>
</reference>
<dbReference type="SUPFAM" id="SSF48403">
    <property type="entry name" value="Ankyrin repeat"/>
    <property type="match status" value="1"/>
</dbReference>
<dbReference type="GO" id="GO:0003950">
    <property type="term" value="F:NAD+ poly-ADP-ribosyltransferase activity"/>
    <property type="evidence" value="ECO:0007669"/>
    <property type="project" value="TreeGrafter"/>
</dbReference>
<evidence type="ECO:0000256" key="9">
    <source>
        <dbReference type="ARBA" id="ARBA00047597"/>
    </source>
</evidence>
<dbReference type="InterPro" id="IPR002110">
    <property type="entry name" value="Ankyrin_rpt"/>
</dbReference>
<keyword evidence="10" id="KW-0040">ANK repeat</keyword>
<comment type="similarity">
    <text evidence="2 11">Belongs to the Arg-specific ADP-ribosyltransferase family.</text>
</comment>
<protein>
    <recommendedName>
        <fullName evidence="11">NAD(P)(+)--arginine ADP-ribosyltransferase</fullName>
        <ecNumber evidence="11">2.4.2.31</ecNumber>
    </recommendedName>
    <alternativeName>
        <fullName evidence="11">Mono(ADP-ribosyl)transferase</fullName>
    </alternativeName>
</protein>
<evidence type="ECO:0000256" key="6">
    <source>
        <dbReference type="ARBA" id="ARBA00022679"/>
    </source>
</evidence>
<dbReference type="EMBL" id="CAJNOI010000626">
    <property type="protein sequence ID" value="CAF1319697.1"/>
    <property type="molecule type" value="Genomic_DNA"/>
</dbReference>
<feature type="repeat" description="ANK" evidence="10">
    <location>
        <begin position="45"/>
        <end position="77"/>
    </location>
</feature>
<dbReference type="OrthoDB" id="207120at2759"/>
<dbReference type="SMART" id="SM00248">
    <property type="entry name" value="ANK"/>
    <property type="match status" value="1"/>
</dbReference>
<keyword evidence="14" id="KW-1185">Reference proteome</keyword>
<evidence type="ECO:0000313" key="14">
    <source>
        <dbReference type="Proteomes" id="UP000663832"/>
    </source>
</evidence>
<evidence type="ECO:0000256" key="1">
    <source>
        <dbReference type="ARBA" id="ARBA00004613"/>
    </source>
</evidence>
<keyword evidence="8" id="KW-0843">Virulence</keyword>
<comment type="catalytic activity">
    <reaction evidence="9 11">
        <text>L-arginyl-[protein] + NAD(+) = N(omega)-(ADP-D-ribosyl)-L-arginyl-[protein] + nicotinamide + H(+)</text>
        <dbReference type="Rhea" id="RHEA:19149"/>
        <dbReference type="Rhea" id="RHEA-COMP:10532"/>
        <dbReference type="Rhea" id="RHEA-COMP:15087"/>
        <dbReference type="ChEBI" id="CHEBI:15378"/>
        <dbReference type="ChEBI" id="CHEBI:17154"/>
        <dbReference type="ChEBI" id="CHEBI:29965"/>
        <dbReference type="ChEBI" id="CHEBI:57540"/>
        <dbReference type="ChEBI" id="CHEBI:142554"/>
        <dbReference type="EC" id="2.4.2.31"/>
    </reaction>
</comment>
<evidence type="ECO:0000256" key="10">
    <source>
        <dbReference type="PROSITE-ProRule" id="PRU00023"/>
    </source>
</evidence>
<dbReference type="GO" id="GO:0090729">
    <property type="term" value="F:toxin activity"/>
    <property type="evidence" value="ECO:0007669"/>
    <property type="project" value="UniProtKB-KW"/>
</dbReference>
<evidence type="ECO:0000256" key="8">
    <source>
        <dbReference type="ARBA" id="ARBA00023026"/>
    </source>
</evidence>
<dbReference type="PROSITE" id="PS50297">
    <property type="entry name" value="ANK_REP_REGION"/>
    <property type="match status" value="1"/>
</dbReference>
<evidence type="ECO:0000256" key="7">
    <source>
        <dbReference type="ARBA" id="ARBA00022695"/>
    </source>
</evidence>
<keyword evidence="11" id="KW-0520">NAD</keyword>
<evidence type="ECO:0000256" key="11">
    <source>
        <dbReference type="RuleBase" id="RU361228"/>
    </source>
</evidence>
<dbReference type="EMBL" id="CAJNOM010000990">
    <property type="protein sequence ID" value="CAF1584223.1"/>
    <property type="molecule type" value="Genomic_DNA"/>
</dbReference>
<dbReference type="GO" id="GO:0106274">
    <property type="term" value="F:NAD+-protein-arginine ADP-ribosyltransferase activity"/>
    <property type="evidence" value="ECO:0007669"/>
    <property type="project" value="UniProtKB-EC"/>
</dbReference>
<organism evidence="13 14">
    <name type="scientific">Adineta steineri</name>
    <dbReference type="NCBI Taxonomy" id="433720"/>
    <lineage>
        <taxon>Eukaryota</taxon>
        <taxon>Metazoa</taxon>
        <taxon>Spiralia</taxon>
        <taxon>Gnathifera</taxon>
        <taxon>Rotifera</taxon>
        <taxon>Eurotatoria</taxon>
        <taxon>Bdelloidea</taxon>
        <taxon>Adinetida</taxon>
        <taxon>Adinetidae</taxon>
        <taxon>Adineta</taxon>
    </lineage>
</organism>
<dbReference type="GO" id="GO:0016779">
    <property type="term" value="F:nucleotidyltransferase activity"/>
    <property type="evidence" value="ECO:0007669"/>
    <property type="project" value="UniProtKB-KW"/>
</dbReference>
<dbReference type="PROSITE" id="PS50088">
    <property type="entry name" value="ANK_REPEAT"/>
    <property type="match status" value="1"/>
</dbReference>
<comment type="subcellular location">
    <subcellularLocation>
        <location evidence="1">Secreted</location>
    </subcellularLocation>
</comment>
<dbReference type="Proteomes" id="UP000663832">
    <property type="component" value="Unassembled WGS sequence"/>
</dbReference>
<dbReference type="Pfam" id="PF12796">
    <property type="entry name" value="Ank_2"/>
    <property type="match status" value="1"/>
</dbReference>
<evidence type="ECO:0000256" key="3">
    <source>
        <dbReference type="ARBA" id="ARBA00022525"/>
    </source>
</evidence>
<keyword evidence="4" id="KW-0800">Toxin</keyword>
<keyword evidence="6 11" id="KW-0808">Transferase</keyword>
<dbReference type="EC" id="2.4.2.31" evidence="11"/>
<evidence type="ECO:0000256" key="5">
    <source>
        <dbReference type="ARBA" id="ARBA00022676"/>
    </source>
</evidence>
<dbReference type="PROSITE" id="PS51996">
    <property type="entry name" value="TR_MART"/>
    <property type="match status" value="1"/>
</dbReference>
<dbReference type="AlphaFoldDB" id="A0A815ZG93"/>
<dbReference type="InterPro" id="IPR036770">
    <property type="entry name" value="Ankyrin_rpt-contain_sf"/>
</dbReference>
<dbReference type="Pfam" id="PF01129">
    <property type="entry name" value="ART"/>
    <property type="match status" value="1"/>
</dbReference>
<evidence type="ECO:0000256" key="2">
    <source>
        <dbReference type="ARBA" id="ARBA00009558"/>
    </source>
</evidence>
<dbReference type="PANTHER" id="PTHR10339:SF25">
    <property type="entry name" value="SECRETED EXOENZYME S"/>
    <property type="match status" value="1"/>
</dbReference>
<dbReference type="PANTHER" id="PTHR10339">
    <property type="entry name" value="ADP-RIBOSYLTRANSFERASE"/>
    <property type="match status" value="1"/>
</dbReference>
<dbReference type="GO" id="GO:0005576">
    <property type="term" value="C:extracellular region"/>
    <property type="evidence" value="ECO:0007669"/>
    <property type="project" value="UniProtKB-SubCell"/>
</dbReference>
<accession>A0A815ZG93</accession>
<dbReference type="SUPFAM" id="SSF56399">
    <property type="entry name" value="ADP-ribosylation"/>
    <property type="match status" value="1"/>
</dbReference>
<keyword evidence="5 11" id="KW-0328">Glycosyltransferase</keyword>
<dbReference type="Gene3D" id="1.25.40.20">
    <property type="entry name" value="Ankyrin repeat-containing domain"/>
    <property type="match status" value="1"/>
</dbReference>
<keyword evidence="3" id="KW-0964">Secreted</keyword>
<evidence type="ECO:0000313" key="13">
    <source>
        <dbReference type="EMBL" id="CAF1584223.1"/>
    </source>
</evidence>
<name>A0A815ZG93_9BILA</name>
<evidence type="ECO:0000256" key="4">
    <source>
        <dbReference type="ARBA" id="ARBA00022656"/>
    </source>
</evidence>
<comment type="caution">
    <text evidence="13">The sequence shown here is derived from an EMBL/GenBank/DDBJ whole genome shotgun (WGS) entry which is preliminary data.</text>
</comment>
<dbReference type="InterPro" id="IPR000768">
    <property type="entry name" value="ART"/>
</dbReference>
<keyword evidence="7" id="KW-0548">Nucleotidyltransferase</keyword>